<dbReference type="InParanoid" id="A0A1X7VR37"/>
<keyword evidence="17" id="KW-1185">Reference proteome</keyword>
<dbReference type="EnsemblMetazoa" id="XM_020002741.1">
    <property type="protein sequence ID" value="XP_019858300.1"/>
    <property type="gene ID" value="LOC100637320"/>
</dbReference>
<evidence type="ECO:0000256" key="8">
    <source>
        <dbReference type="ARBA" id="ARBA00022771"/>
    </source>
</evidence>
<dbReference type="PANTHER" id="PTHR13244:SF7">
    <property type="entry name" value="ZINC FINGER MYND DOMAIN-CONTAINING PROTEIN 10"/>
    <property type="match status" value="1"/>
</dbReference>
<dbReference type="InterPro" id="IPR052298">
    <property type="entry name" value="ZMYND10"/>
</dbReference>
<keyword evidence="11" id="KW-0206">Cytoskeleton</keyword>
<sequence length="442" mass="50924">MADGGGQVLFSSEAEAFIGELKQMNLASIGSEKWSLQRERLEKLSMQAVLNVSKNSDEFIKDYLISYNKLNLLIHELLVIDVWKRRVFPLLFKYSPSPTTSFPTYLVLYHETVLICLLEVVIFYQEVVECLDESVLDLLDYCYRKISQLIASCKEHRSNDDEAQKSDTSIKEELVRQKETIEFNVQMKCISIVHYITGHLKNFPLSVATRLLNTHDFPCMLVDLIQISPWTKNSSKGKTLKYEDGKWQEIEQSCNLKLVKVEGQVWLTLYQLLLGEHSQNKYEYTPFKKEHILKLRGYLTDPVIEQIPPLATLQHYLQQLSLMEPPPANTGLILEQAPVLYDGIMKEGEGKWNEFARKQSKILLEPDPEILKTQATRWVDQYSSGVLDTLIDGPPKCALCGSEATKRCSRCCSEWYCSRECQVKNWKKHKPSCDILYQSKSS</sequence>
<dbReference type="PROSITE" id="PS01360">
    <property type="entry name" value="ZF_MYND_1"/>
    <property type="match status" value="1"/>
</dbReference>
<keyword evidence="9" id="KW-0862">Zinc</keyword>
<keyword evidence="7" id="KW-0479">Metal-binding</keyword>
<keyword evidence="8 14" id="KW-0863">Zinc-finger</keyword>
<evidence type="ECO:0000256" key="1">
    <source>
        <dbReference type="ARBA" id="ARBA00004221"/>
    </source>
</evidence>
<accession>A0A1X7VR37</accession>
<evidence type="ECO:0000256" key="4">
    <source>
        <dbReference type="ARBA" id="ARBA00016317"/>
    </source>
</evidence>
<protein>
    <recommendedName>
        <fullName evidence="4">Zinc finger MYND domain-containing protein 10</fullName>
    </recommendedName>
</protein>
<evidence type="ECO:0000256" key="9">
    <source>
        <dbReference type="ARBA" id="ARBA00022833"/>
    </source>
</evidence>
<dbReference type="GO" id="GO:0008270">
    <property type="term" value="F:zinc ion binding"/>
    <property type="evidence" value="ECO:0007669"/>
    <property type="project" value="UniProtKB-KW"/>
</dbReference>
<feature type="domain" description="MYND-type" evidence="15">
    <location>
        <begin position="397"/>
        <end position="433"/>
    </location>
</feature>
<dbReference type="GO" id="GO:0034451">
    <property type="term" value="C:centriolar satellite"/>
    <property type="evidence" value="ECO:0007669"/>
    <property type="project" value="TreeGrafter"/>
</dbReference>
<dbReference type="GO" id="GO:0036158">
    <property type="term" value="P:outer dynein arm assembly"/>
    <property type="evidence" value="ECO:0007669"/>
    <property type="project" value="TreeGrafter"/>
</dbReference>
<dbReference type="Proteomes" id="UP000007879">
    <property type="component" value="Unassembled WGS sequence"/>
</dbReference>
<dbReference type="STRING" id="400682.A0A1X7VR37"/>
<dbReference type="AlphaFoldDB" id="A0A1X7VR37"/>
<evidence type="ECO:0000256" key="7">
    <source>
        <dbReference type="ARBA" id="ARBA00022723"/>
    </source>
</evidence>
<evidence type="ECO:0000256" key="12">
    <source>
        <dbReference type="ARBA" id="ARBA00024190"/>
    </source>
</evidence>
<evidence type="ECO:0000313" key="16">
    <source>
        <dbReference type="EnsemblMetazoa" id="Aqu2.1.42295_001"/>
    </source>
</evidence>
<reference evidence="17" key="1">
    <citation type="journal article" date="2010" name="Nature">
        <title>The Amphimedon queenslandica genome and the evolution of animal complexity.</title>
        <authorList>
            <person name="Srivastava M."/>
            <person name="Simakov O."/>
            <person name="Chapman J."/>
            <person name="Fahey B."/>
            <person name="Gauthier M.E."/>
            <person name="Mitros T."/>
            <person name="Richards G.S."/>
            <person name="Conaco C."/>
            <person name="Dacre M."/>
            <person name="Hellsten U."/>
            <person name="Larroux C."/>
            <person name="Putnam N.H."/>
            <person name="Stanke M."/>
            <person name="Adamska M."/>
            <person name="Darling A."/>
            <person name="Degnan S.M."/>
            <person name="Oakley T.H."/>
            <person name="Plachetzki D.C."/>
            <person name="Zhai Y."/>
            <person name="Adamski M."/>
            <person name="Calcino A."/>
            <person name="Cummins S.F."/>
            <person name="Goodstein D.M."/>
            <person name="Harris C."/>
            <person name="Jackson D.J."/>
            <person name="Leys S.P."/>
            <person name="Shu S."/>
            <person name="Woodcroft B.J."/>
            <person name="Vervoort M."/>
            <person name="Kosik K.S."/>
            <person name="Manning G."/>
            <person name="Degnan B.M."/>
            <person name="Rokhsar D.S."/>
        </authorList>
    </citation>
    <scope>NUCLEOTIDE SEQUENCE [LARGE SCALE GENOMIC DNA]</scope>
</reference>
<evidence type="ECO:0000256" key="10">
    <source>
        <dbReference type="ARBA" id="ARBA00023136"/>
    </source>
</evidence>
<comment type="similarity">
    <text evidence="3">Belongs to the ZMYND10 family.</text>
</comment>
<dbReference type="FunFam" id="6.10.140.2220:FF:000009">
    <property type="entry name" value="Zinc finger MYND domain-containing protein 10"/>
    <property type="match status" value="1"/>
</dbReference>
<evidence type="ECO:0000259" key="15">
    <source>
        <dbReference type="PROSITE" id="PS50865"/>
    </source>
</evidence>
<evidence type="ECO:0000256" key="11">
    <source>
        <dbReference type="ARBA" id="ARBA00023212"/>
    </source>
</evidence>
<evidence type="ECO:0000313" key="17">
    <source>
        <dbReference type="Proteomes" id="UP000007879"/>
    </source>
</evidence>
<dbReference type="OrthoDB" id="432970at2759"/>
<dbReference type="GO" id="GO:0120293">
    <property type="term" value="C:dynein axonemal particle"/>
    <property type="evidence" value="ECO:0007669"/>
    <property type="project" value="UniProtKB-SubCell"/>
</dbReference>
<dbReference type="SUPFAM" id="SSF144232">
    <property type="entry name" value="HIT/MYND zinc finger-like"/>
    <property type="match status" value="1"/>
</dbReference>
<evidence type="ECO:0000256" key="13">
    <source>
        <dbReference type="ARBA" id="ARBA00045527"/>
    </source>
</evidence>
<dbReference type="Pfam" id="PF01753">
    <property type="entry name" value="zf-MYND"/>
    <property type="match status" value="1"/>
</dbReference>
<evidence type="ECO:0000256" key="3">
    <source>
        <dbReference type="ARBA" id="ARBA00005373"/>
    </source>
</evidence>
<dbReference type="PANTHER" id="PTHR13244">
    <property type="entry name" value="ZINC FINGER MYND DOMAIN CONTAINING PROTEIN 10"/>
    <property type="match status" value="1"/>
</dbReference>
<dbReference type="GO" id="GO:0036159">
    <property type="term" value="P:inner dynein arm assembly"/>
    <property type="evidence" value="ECO:0007669"/>
    <property type="project" value="TreeGrafter"/>
</dbReference>
<dbReference type="GO" id="GO:0044458">
    <property type="term" value="P:motile cilium assembly"/>
    <property type="evidence" value="ECO:0007669"/>
    <property type="project" value="TreeGrafter"/>
</dbReference>
<dbReference type="GO" id="GO:0016324">
    <property type="term" value="C:apical plasma membrane"/>
    <property type="evidence" value="ECO:0007669"/>
    <property type="project" value="UniProtKB-SubCell"/>
</dbReference>
<proteinExistence type="inferred from homology"/>
<dbReference type="InterPro" id="IPR002893">
    <property type="entry name" value="Znf_MYND"/>
</dbReference>
<evidence type="ECO:0000256" key="6">
    <source>
        <dbReference type="ARBA" id="ARBA00022490"/>
    </source>
</evidence>
<evidence type="ECO:0000256" key="14">
    <source>
        <dbReference type="PROSITE-ProRule" id="PRU00134"/>
    </source>
</evidence>
<reference evidence="16" key="2">
    <citation type="submission" date="2017-05" db="UniProtKB">
        <authorList>
            <consortium name="EnsemblMetazoa"/>
        </authorList>
    </citation>
    <scope>IDENTIFICATION</scope>
</reference>
<comment type="subcellular location">
    <subcellularLocation>
        <location evidence="1">Apical cell membrane</location>
    </subcellularLocation>
    <subcellularLocation>
        <location evidence="2">Cytoplasm</location>
        <location evidence="2">Cytoskeleton</location>
        <location evidence="2">Microtubule organizing center</location>
        <location evidence="2">Centrosome</location>
    </subcellularLocation>
    <subcellularLocation>
        <location evidence="12">Dynein axonemal particle</location>
    </subcellularLocation>
</comment>
<evidence type="ECO:0000256" key="5">
    <source>
        <dbReference type="ARBA" id="ARBA00022475"/>
    </source>
</evidence>
<evidence type="ECO:0000256" key="2">
    <source>
        <dbReference type="ARBA" id="ARBA00004300"/>
    </source>
</evidence>
<organism evidence="16">
    <name type="scientific">Amphimedon queenslandica</name>
    <name type="common">Sponge</name>
    <dbReference type="NCBI Taxonomy" id="400682"/>
    <lineage>
        <taxon>Eukaryota</taxon>
        <taxon>Metazoa</taxon>
        <taxon>Porifera</taxon>
        <taxon>Demospongiae</taxon>
        <taxon>Heteroscleromorpha</taxon>
        <taxon>Haplosclerida</taxon>
        <taxon>Niphatidae</taxon>
        <taxon>Amphimedon</taxon>
    </lineage>
</organism>
<dbReference type="PROSITE" id="PS50865">
    <property type="entry name" value="ZF_MYND_2"/>
    <property type="match status" value="1"/>
</dbReference>
<name>A0A1X7VR37_AMPQE</name>
<dbReference type="EnsemblMetazoa" id="Aqu2.1.42295_001">
    <property type="protein sequence ID" value="Aqu2.1.42295_001"/>
    <property type="gene ID" value="Aqu2.1.42295"/>
</dbReference>
<gene>
    <name evidence="16" type="primary">100637320</name>
</gene>
<keyword evidence="5" id="KW-1003">Cell membrane</keyword>
<keyword evidence="10" id="KW-0472">Membrane</keyword>
<comment type="function">
    <text evidence="13">Plays a role in axonemal structure organization and motility. Involved in axonemal pre-assembly of inner and outer dynein arms (IDA and ODA, respectively) for proper axoneme building for cilia motility. May act by indirectly regulating transcription of dynein proteins.</text>
</comment>
<keyword evidence="6" id="KW-0963">Cytoplasm</keyword>
<dbReference type="Gene3D" id="6.10.140.2220">
    <property type="match status" value="1"/>
</dbReference>
<dbReference type="KEGG" id="aqu:100637320"/>